<protein>
    <submittedName>
        <fullName evidence="1">Uncharacterized protein</fullName>
    </submittedName>
</protein>
<dbReference type="EMBL" id="JAGFNK010000335">
    <property type="protein sequence ID" value="KAI9452455.1"/>
    <property type="molecule type" value="Genomic_DNA"/>
</dbReference>
<evidence type="ECO:0000313" key="1">
    <source>
        <dbReference type="EMBL" id="KAI9452455.1"/>
    </source>
</evidence>
<evidence type="ECO:0000313" key="2">
    <source>
        <dbReference type="Proteomes" id="UP001207468"/>
    </source>
</evidence>
<keyword evidence="2" id="KW-1185">Reference proteome</keyword>
<accession>A0ACC0TX70</accession>
<proteinExistence type="predicted"/>
<gene>
    <name evidence="1" type="ORF">F5148DRAFT_1235955</name>
</gene>
<dbReference type="Proteomes" id="UP001207468">
    <property type="component" value="Unassembled WGS sequence"/>
</dbReference>
<name>A0ACC0TX70_9AGAM</name>
<sequence length="306" mass="34093">MLRHVHANVYFVWSQTRFHLFQTCFVLRGMRIREYSTESLRNPSVTPNMEGSLLPWLFSPPELDNMQRGNQNTQNAQNLSNNLDDDQPQQQRVPPNPSHGQWLQGPPLNPHAIAIHGHFAAGMRQPPTVLPQPSQSTPYSQRNLNYPAPVGGVPLSTNSSSRWPRCILPGCTQPVFFDSRIQEQLDYCEAHISAAITLGFAALCEQCKRLPARDDSKYCSQVCSSADVVALCKRCRRFPARDDSKYCSPGCSSADVVGSSVVRQPPIVPQGFVAACQDCRRPMQNATHRFCSVECEDANCARPALP</sequence>
<organism evidence="1 2">
    <name type="scientific">Russula earlei</name>
    <dbReference type="NCBI Taxonomy" id="71964"/>
    <lineage>
        <taxon>Eukaryota</taxon>
        <taxon>Fungi</taxon>
        <taxon>Dikarya</taxon>
        <taxon>Basidiomycota</taxon>
        <taxon>Agaricomycotina</taxon>
        <taxon>Agaricomycetes</taxon>
        <taxon>Russulales</taxon>
        <taxon>Russulaceae</taxon>
        <taxon>Russula</taxon>
    </lineage>
</organism>
<comment type="caution">
    <text evidence="1">The sequence shown here is derived from an EMBL/GenBank/DDBJ whole genome shotgun (WGS) entry which is preliminary data.</text>
</comment>
<reference evidence="1" key="1">
    <citation type="submission" date="2021-03" db="EMBL/GenBank/DDBJ databases">
        <title>Evolutionary priming and transition to the ectomycorrhizal habit in an iconic lineage of mushroom-forming fungi: is preadaptation a requirement?</title>
        <authorList>
            <consortium name="DOE Joint Genome Institute"/>
            <person name="Looney B.P."/>
            <person name="Miyauchi S."/>
            <person name="Morin E."/>
            <person name="Drula E."/>
            <person name="Courty P.E."/>
            <person name="Chicoki N."/>
            <person name="Fauchery L."/>
            <person name="Kohler A."/>
            <person name="Kuo A."/>
            <person name="LaButti K."/>
            <person name="Pangilinan J."/>
            <person name="Lipzen A."/>
            <person name="Riley R."/>
            <person name="Andreopoulos W."/>
            <person name="He G."/>
            <person name="Johnson J."/>
            <person name="Barry K.W."/>
            <person name="Grigoriev I.V."/>
            <person name="Nagy L."/>
            <person name="Hibbett D."/>
            <person name="Henrissat B."/>
            <person name="Matheny P.B."/>
            <person name="Labbe J."/>
            <person name="Martin A.F."/>
        </authorList>
    </citation>
    <scope>NUCLEOTIDE SEQUENCE</scope>
    <source>
        <strain evidence="1">BPL698</strain>
    </source>
</reference>